<protein>
    <submittedName>
        <fullName evidence="1">Uncharacterized protein</fullName>
    </submittedName>
</protein>
<gene>
    <name evidence="1" type="ORF">A2858_01335</name>
</gene>
<proteinExistence type="predicted"/>
<sequence length="415" mass="46988">MIERLQPPKGPWKRTLSPFGPEFVHDSGINPESDVKTWWRKSVSKNAETVARFDEHQGGTLDRWVMESINPAGRQILYTIRDRGDRNQYLQLAYAGDRFQGLSIITELDVAKRPAFLNVNNIGAVYALDGAIASIRVHVDSQSRFDEEKYRTKSSEDNLRELIQIFKESGPQAATPYAPSPDQKVSESIAADIHDSVVSSFVKGKLMQWIEAEKKKIDEDLDIIPQAIESTADDTLNREQIHGMSNFLSAETIKALPDDYPKLEGEQREDVFDQAFDDAMLQSFKLHDHSLQIMAQHTVVFALNNPKLDENIFAVFQGNPTNPFSAEGLMNFITGEPTEVGSAHSYEDKQYALLRQEDFMALFISSKLNSNQRMLYLSSERLQMDKLLPIIKTEHSSEWMKAYDLARASLTVVPA</sequence>
<name>A0A1F5IME5_9BACT</name>
<dbReference type="Proteomes" id="UP000178457">
    <property type="component" value="Unassembled WGS sequence"/>
</dbReference>
<reference evidence="1 2" key="1">
    <citation type="journal article" date="2016" name="Nat. Commun.">
        <title>Thousands of microbial genomes shed light on interconnected biogeochemical processes in an aquifer system.</title>
        <authorList>
            <person name="Anantharaman K."/>
            <person name="Brown C.T."/>
            <person name="Hug L.A."/>
            <person name="Sharon I."/>
            <person name="Castelle C.J."/>
            <person name="Probst A.J."/>
            <person name="Thomas B.C."/>
            <person name="Singh A."/>
            <person name="Wilkins M.J."/>
            <person name="Karaoz U."/>
            <person name="Brodie E.L."/>
            <person name="Williams K.H."/>
            <person name="Hubbard S.S."/>
            <person name="Banfield J.F."/>
        </authorList>
    </citation>
    <scope>NUCLEOTIDE SEQUENCE [LARGE SCALE GENOMIC DNA]</scope>
</reference>
<accession>A0A1F5IME5</accession>
<evidence type="ECO:0000313" key="1">
    <source>
        <dbReference type="EMBL" id="OGE17526.1"/>
    </source>
</evidence>
<evidence type="ECO:0000313" key="2">
    <source>
        <dbReference type="Proteomes" id="UP000178457"/>
    </source>
</evidence>
<dbReference type="AlphaFoldDB" id="A0A1F5IME5"/>
<dbReference type="EMBL" id="MFCL01000004">
    <property type="protein sequence ID" value="OGE17526.1"/>
    <property type="molecule type" value="Genomic_DNA"/>
</dbReference>
<dbReference type="STRING" id="1797758.A2858_01335"/>
<comment type="caution">
    <text evidence="1">The sequence shown here is derived from an EMBL/GenBank/DDBJ whole genome shotgun (WGS) entry which is preliminary data.</text>
</comment>
<organism evidence="1 2">
    <name type="scientific">Candidatus Daviesbacteria bacterium RIFCSPHIGHO2_01_FULL_36_37</name>
    <dbReference type="NCBI Taxonomy" id="1797758"/>
    <lineage>
        <taxon>Bacteria</taxon>
        <taxon>Candidatus Daviesiibacteriota</taxon>
    </lineage>
</organism>